<dbReference type="STRING" id="1016849.A0A0D1X4P2"/>
<keyword evidence="3" id="KW-0539">Nucleus</keyword>
<dbReference type="Proteomes" id="UP000053599">
    <property type="component" value="Unassembled WGS sequence"/>
</dbReference>
<evidence type="ECO:0000256" key="4">
    <source>
        <dbReference type="SAM" id="MobiDB-lite"/>
    </source>
</evidence>
<evidence type="ECO:0000313" key="5">
    <source>
        <dbReference type="EMBL" id="KIV82566.1"/>
    </source>
</evidence>
<evidence type="ECO:0000256" key="2">
    <source>
        <dbReference type="ARBA" id="ARBA00010878"/>
    </source>
</evidence>
<proteinExistence type="inferred from homology"/>
<comment type="similarity">
    <text evidence="2">Belongs to the FRG1 family.</text>
</comment>
<sequence length="290" mass="31930">MPVKPLIFKGDKKPKKRKHRAEDDSDNKALVSTNPTDQPTEDDIWTTADQPSDLSGPTILVLPTVPPTCLAADAHGNVFASPIENIVESHAETAEPHDVRQVWVTSSVVGTAGQINLKGSHGGFLSCDSLGVLGARREARGPEEGFAVEAFEDNGKQRWRLRTSASKTPDGENGRRYISAIVTGSAISKHDEDDDNANNKISISLRGDGEADSPSTHIVIKMQARFKPTVQQNKETKAKEKVSRTELERVIGRRLDDDEVRRLKRAKKDGTYYEEVLDVRVKGKHDKFAS</sequence>
<dbReference type="PANTHER" id="PTHR12928:SF0">
    <property type="entry name" value="FSHD REGION GENE 1"/>
    <property type="match status" value="1"/>
</dbReference>
<feature type="region of interest" description="Disordered" evidence="4">
    <location>
        <begin position="1"/>
        <end position="51"/>
    </location>
</feature>
<dbReference type="CDD" id="cd23339">
    <property type="entry name" value="beta-trefoil_FSCN_fungal_FRG1-like"/>
    <property type="match status" value="1"/>
</dbReference>
<dbReference type="InterPro" id="IPR010414">
    <property type="entry name" value="FRG1"/>
</dbReference>
<dbReference type="AlphaFoldDB" id="A0A0D1X4P2"/>
<gene>
    <name evidence="5" type="ORF">PV11_04668</name>
</gene>
<dbReference type="InterPro" id="IPR008999">
    <property type="entry name" value="Actin-crosslinking"/>
</dbReference>
<dbReference type="Pfam" id="PF06229">
    <property type="entry name" value="FRG1"/>
    <property type="match status" value="1"/>
</dbReference>
<dbReference type="GO" id="GO:0071013">
    <property type="term" value="C:catalytic step 2 spliceosome"/>
    <property type="evidence" value="ECO:0007669"/>
    <property type="project" value="TreeGrafter"/>
</dbReference>
<dbReference type="SUPFAM" id="SSF50405">
    <property type="entry name" value="Actin-crosslinking proteins"/>
    <property type="match status" value="1"/>
</dbReference>
<evidence type="ECO:0008006" key="7">
    <source>
        <dbReference type="Google" id="ProtNLM"/>
    </source>
</evidence>
<name>A0A0D1X4P2_9EURO</name>
<dbReference type="PANTHER" id="PTHR12928">
    <property type="entry name" value="FRG1 PROTEIN"/>
    <property type="match status" value="1"/>
</dbReference>
<accession>A0A0D1X4P2</accession>
<protein>
    <recommendedName>
        <fullName evidence="7">FRG1-like family protein</fullName>
    </recommendedName>
</protein>
<dbReference type="GO" id="GO:0005730">
    <property type="term" value="C:nucleolus"/>
    <property type="evidence" value="ECO:0007669"/>
    <property type="project" value="UniProtKB-SubCell"/>
</dbReference>
<dbReference type="EMBL" id="KN846952">
    <property type="protein sequence ID" value="KIV82566.1"/>
    <property type="molecule type" value="Genomic_DNA"/>
</dbReference>
<dbReference type="GO" id="GO:0051015">
    <property type="term" value="F:actin filament binding"/>
    <property type="evidence" value="ECO:0007669"/>
    <property type="project" value="TreeGrafter"/>
</dbReference>
<evidence type="ECO:0000313" key="6">
    <source>
        <dbReference type="Proteomes" id="UP000053599"/>
    </source>
</evidence>
<dbReference type="Gene3D" id="2.80.10.50">
    <property type="match status" value="1"/>
</dbReference>
<comment type="subcellular location">
    <subcellularLocation>
        <location evidence="1">Nucleus</location>
        <location evidence="1">Nucleolus</location>
    </subcellularLocation>
</comment>
<dbReference type="OrthoDB" id="5539371at2759"/>
<evidence type="ECO:0000256" key="3">
    <source>
        <dbReference type="ARBA" id="ARBA00023242"/>
    </source>
</evidence>
<organism evidence="5 6">
    <name type="scientific">Exophiala sideris</name>
    <dbReference type="NCBI Taxonomy" id="1016849"/>
    <lineage>
        <taxon>Eukaryota</taxon>
        <taxon>Fungi</taxon>
        <taxon>Dikarya</taxon>
        <taxon>Ascomycota</taxon>
        <taxon>Pezizomycotina</taxon>
        <taxon>Eurotiomycetes</taxon>
        <taxon>Chaetothyriomycetidae</taxon>
        <taxon>Chaetothyriales</taxon>
        <taxon>Herpotrichiellaceae</taxon>
        <taxon>Exophiala</taxon>
    </lineage>
</organism>
<dbReference type="HOGENOM" id="CLU_062276_2_0_1"/>
<reference evidence="5 6" key="1">
    <citation type="submission" date="2015-01" db="EMBL/GenBank/DDBJ databases">
        <title>The Genome Sequence of Exophiala sideris CBS121828.</title>
        <authorList>
            <consortium name="The Broad Institute Genomics Platform"/>
            <person name="Cuomo C."/>
            <person name="de Hoog S."/>
            <person name="Gorbushina A."/>
            <person name="Stielow B."/>
            <person name="Teixiera M."/>
            <person name="Abouelleil A."/>
            <person name="Chapman S.B."/>
            <person name="Priest M."/>
            <person name="Young S.K."/>
            <person name="Wortman J."/>
            <person name="Nusbaum C."/>
            <person name="Birren B."/>
        </authorList>
    </citation>
    <scope>NUCLEOTIDE SEQUENCE [LARGE SCALE GENOMIC DNA]</scope>
    <source>
        <strain evidence="5 6">CBS 121828</strain>
    </source>
</reference>
<evidence type="ECO:0000256" key="1">
    <source>
        <dbReference type="ARBA" id="ARBA00004604"/>
    </source>
</evidence>